<dbReference type="EMBL" id="LT828648">
    <property type="protein sequence ID" value="SLM48474.1"/>
    <property type="molecule type" value="Genomic_DNA"/>
</dbReference>
<dbReference type="Proteomes" id="UP000192042">
    <property type="component" value="Chromosome I"/>
</dbReference>
<evidence type="ECO:0008006" key="4">
    <source>
        <dbReference type="Google" id="ProtNLM"/>
    </source>
</evidence>
<dbReference type="STRING" id="1325564.NSJP_2302"/>
<dbReference type="AlphaFoldDB" id="A0A1W1I652"/>
<organism evidence="2 3">
    <name type="scientific">Nitrospira japonica</name>
    <dbReference type="NCBI Taxonomy" id="1325564"/>
    <lineage>
        <taxon>Bacteria</taxon>
        <taxon>Pseudomonadati</taxon>
        <taxon>Nitrospirota</taxon>
        <taxon>Nitrospiria</taxon>
        <taxon>Nitrospirales</taxon>
        <taxon>Nitrospiraceae</taxon>
        <taxon>Nitrospira</taxon>
    </lineage>
</organism>
<name>A0A1W1I652_9BACT</name>
<evidence type="ECO:0000313" key="2">
    <source>
        <dbReference type="EMBL" id="SLM48474.1"/>
    </source>
</evidence>
<protein>
    <recommendedName>
        <fullName evidence="4">Lipoprotein</fullName>
    </recommendedName>
</protein>
<evidence type="ECO:0000256" key="1">
    <source>
        <dbReference type="SAM" id="SignalP"/>
    </source>
</evidence>
<dbReference type="RefSeq" id="WP_080886847.1">
    <property type="nucleotide sequence ID" value="NZ_LT828648.1"/>
</dbReference>
<accession>A0A1W1I652</accession>
<sequence length="148" mass="16661">MIAILPRIALCLSLLGTLACAGPSIPHEPDIIDVMLPVPAEQVRIAVIDVLTDGGYTVEPKDDEQMVTSHRRDMRGPWDWMLDWRFGTGKSWVEAKVTPASEDSTRLKLHVFYQGKDGLFTRWEDSRTALPQSAENQLRLIKNALHLL</sequence>
<keyword evidence="1" id="KW-0732">Signal</keyword>
<feature type="signal peptide" evidence="1">
    <location>
        <begin position="1"/>
        <end position="21"/>
    </location>
</feature>
<proteinExistence type="predicted"/>
<keyword evidence="3" id="KW-1185">Reference proteome</keyword>
<dbReference type="KEGG" id="nja:NSJP_2302"/>
<reference evidence="2 3" key="1">
    <citation type="submission" date="2017-03" db="EMBL/GenBank/DDBJ databases">
        <authorList>
            <person name="Afonso C.L."/>
            <person name="Miller P.J."/>
            <person name="Scott M.A."/>
            <person name="Spackman E."/>
            <person name="Goraichik I."/>
            <person name="Dimitrov K.M."/>
            <person name="Suarez D.L."/>
            <person name="Swayne D.E."/>
        </authorList>
    </citation>
    <scope>NUCLEOTIDE SEQUENCE [LARGE SCALE GENOMIC DNA]</scope>
    <source>
        <strain evidence="2">Genome sequencing of Nitrospira japonica strain NJ11</strain>
    </source>
</reference>
<feature type="chain" id="PRO_5012641930" description="Lipoprotein" evidence="1">
    <location>
        <begin position="22"/>
        <end position="148"/>
    </location>
</feature>
<gene>
    <name evidence="2" type="ORF">NSJP_2302</name>
</gene>
<evidence type="ECO:0000313" key="3">
    <source>
        <dbReference type="Proteomes" id="UP000192042"/>
    </source>
</evidence>
<dbReference type="PROSITE" id="PS51257">
    <property type="entry name" value="PROKAR_LIPOPROTEIN"/>
    <property type="match status" value="1"/>
</dbReference>
<dbReference type="OrthoDB" id="9799197at2"/>